<reference evidence="10" key="3">
    <citation type="submission" date="2015-06" db="UniProtKB">
        <authorList>
            <consortium name="EnsemblProtists"/>
        </authorList>
    </citation>
    <scope>IDENTIFICATION</scope>
</reference>
<dbReference type="EnsemblProtists" id="EKX39715">
    <property type="protein sequence ID" value="EKX39715"/>
    <property type="gene ID" value="GUITHDRAFT_61044"/>
</dbReference>
<protein>
    <recommendedName>
        <fullName evidence="8">Protein kinase domain-containing protein</fullName>
    </recommendedName>
</protein>
<name>L1IV57_GUITC</name>
<dbReference type="SUPFAM" id="SSF56112">
    <property type="entry name" value="Protein kinase-like (PK-like)"/>
    <property type="match status" value="1"/>
</dbReference>
<dbReference type="Pfam" id="PF00069">
    <property type="entry name" value="Pkinase"/>
    <property type="match status" value="1"/>
</dbReference>
<keyword evidence="11" id="KW-1185">Reference proteome</keyword>
<keyword evidence="3 6" id="KW-0547">Nucleotide-binding</keyword>
<keyword evidence="1 7" id="KW-0723">Serine/threonine-protein kinase</keyword>
<feature type="binding site" evidence="6">
    <location>
        <position position="31"/>
    </location>
    <ligand>
        <name>ATP</name>
        <dbReference type="ChEBI" id="CHEBI:30616"/>
    </ligand>
</feature>
<dbReference type="eggNOG" id="KOG0198">
    <property type="taxonomic scope" value="Eukaryota"/>
</dbReference>
<evidence type="ECO:0000256" key="1">
    <source>
        <dbReference type="ARBA" id="ARBA00022527"/>
    </source>
</evidence>
<keyword evidence="4" id="KW-0418">Kinase</keyword>
<dbReference type="KEGG" id="gtt:GUITHDRAFT_61044"/>
<organism evidence="9">
    <name type="scientific">Guillardia theta (strain CCMP2712)</name>
    <name type="common">Cryptophyte</name>
    <dbReference type="NCBI Taxonomy" id="905079"/>
    <lineage>
        <taxon>Eukaryota</taxon>
        <taxon>Cryptophyceae</taxon>
        <taxon>Pyrenomonadales</taxon>
        <taxon>Geminigeraceae</taxon>
        <taxon>Guillardia</taxon>
    </lineage>
</organism>
<dbReference type="OrthoDB" id="266718at2759"/>
<dbReference type="GeneID" id="17296486"/>
<keyword evidence="5 6" id="KW-0067">ATP-binding</keyword>
<dbReference type="GO" id="GO:0004674">
    <property type="term" value="F:protein serine/threonine kinase activity"/>
    <property type="evidence" value="ECO:0007669"/>
    <property type="project" value="UniProtKB-KW"/>
</dbReference>
<dbReference type="CDD" id="cd06606">
    <property type="entry name" value="STKc_MAPKKK"/>
    <property type="match status" value="1"/>
</dbReference>
<dbReference type="PaxDb" id="55529-EKX39715"/>
<feature type="domain" description="Protein kinase" evidence="8">
    <location>
        <begin position="3"/>
        <end position="274"/>
    </location>
</feature>
<evidence type="ECO:0000256" key="2">
    <source>
        <dbReference type="ARBA" id="ARBA00022679"/>
    </source>
</evidence>
<comment type="similarity">
    <text evidence="7">Belongs to the protein kinase superfamily.</text>
</comment>
<evidence type="ECO:0000256" key="3">
    <source>
        <dbReference type="ARBA" id="ARBA00022741"/>
    </source>
</evidence>
<reference evidence="9 11" key="1">
    <citation type="journal article" date="2012" name="Nature">
        <title>Algal genomes reveal evolutionary mosaicism and the fate of nucleomorphs.</title>
        <authorList>
            <consortium name="DOE Joint Genome Institute"/>
            <person name="Curtis B.A."/>
            <person name="Tanifuji G."/>
            <person name="Burki F."/>
            <person name="Gruber A."/>
            <person name="Irimia M."/>
            <person name="Maruyama S."/>
            <person name="Arias M.C."/>
            <person name="Ball S.G."/>
            <person name="Gile G.H."/>
            <person name="Hirakawa Y."/>
            <person name="Hopkins J.F."/>
            <person name="Kuo A."/>
            <person name="Rensing S.A."/>
            <person name="Schmutz J."/>
            <person name="Symeonidi A."/>
            <person name="Elias M."/>
            <person name="Eveleigh R.J."/>
            <person name="Herman E.K."/>
            <person name="Klute M.J."/>
            <person name="Nakayama T."/>
            <person name="Obornik M."/>
            <person name="Reyes-Prieto A."/>
            <person name="Armbrust E.V."/>
            <person name="Aves S.J."/>
            <person name="Beiko R.G."/>
            <person name="Coutinho P."/>
            <person name="Dacks J.B."/>
            <person name="Durnford D.G."/>
            <person name="Fast N.M."/>
            <person name="Green B.R."/>
            <person name="Grisdale C.J."/>
            <person name="Hempel F."/>
            <person name="Henrissat B."/>
            <person name="Hoppner M.P."/>
            <person name="Ishida K."/>
            <person name="Kim E."/>
            <person name="Koreny L."/>
            <person name="Kroth P.G."/>
            <person name="Liu Y."/>
            <person name="Malik S.B."/>
            <person name="Maier U.G."/>
            <person name="McRose D."/>
            <person name="Mock T."/>
            <person name="Neilson J.A."/>
            <person name="Onodera N.T."/>
            <person name="Poole A.M."/>
            <person name="Pritham E.J."/>
            <person name="Richards T.A."/>
            <person name="Rocap G."/>
            <person name="Roy S.W."/>
            <person name="Sarai C."/>
            <person name="Schaack S."/>
            <person name="Shirato S."/>
            <person name="Slamovits C.H."/>
            <person name="Spencer D.F."/>
            <person name="Suzuki S."/>
            <person name="Worden A.Z."/>
            <person name="Zauner S."/>
            <person name="Barry K."/>
            <person name="Bell C."/>
            <person name="Bharti A.K."/>
            <person name="Crow J.A."/>
            <person name="Grimwood J."/>
            <person name="Kramer R."/>
            <person name="Lindquist E."/>
            <person name="Lucas S."/>
            <person name="Salamov A."/>
            <person name="McFadden G.I."/>
            <person name="Lane C.E."/>
            <person name="Keeling P.J."/>
            <person name="Gray M.W."/>
            <person name="Grigoriev I.V."/>
            <person name="Archibald J.M."/>
        </authorList>
    </citation>
    <scope>NUCLEOTIDE SEQUENCE</scope>
    <source>
        <strain evidence="9 11">CCMP2712</strain>
    </source>
</reference>
<dbReference type="PANTHER" id="PTHR11584">
    <property type="entry name" value="SERINE/THREONINE PROTEIN KINASE"/>
    <property type="match status" value="1"/>
</dbReference>
<sequence>ITWKQGKLLGQGAYGSVHMGMKGDGTLLAVKRLDLSSDKGRHVFDTYNMEKTLLEKLKHPNIVRYIASKVVSKSLAVIWMEYVPGGSVANILQAFGAMSEDILRHYTRQILQGLHYLHSNAVIHRDIKPGNILVTVSGVVKLSDFGSSLRVTSTLQKGSGGLKAVQPVGTPNYIAPEVVRAKNERDYTYNIDIWSLGITAIEMITAELPFQEYTNHMALIWNIGRLSKDKPNAPKPPVPPRSMSEEGRDFILKCLEPDPAMRLHSAELLKHEFV</sequence>
<dbReference type="InterPro" id="IPR017441">
    <property type="entry name" value="Protein_kinase_ATP_BS"/>
</dbReference>
<dbReference type="Gene3D" id="1.10.510.10">
    <property type="entry name" value="Transferase(Phosphotransferase) domain 1"/>
    <property type="match status" value="1"/>
</dbReference>
<keyword evidence="2" id="KW-0808">Transferase</keyword>
<evidence type="ECO:0000256" key="4">
    <source>
        <dbReference type="ARBA" id="ARBA00022777"/>
    </source>
</evidence>
<evidence type="ECO:0000256" key="5">
    <source>
        <dbReference type="ARBA" id="ARBA00022840"/>
    </source>
</evidence>
<accession>L1IV57</accession>
<dbReference type="PROSITE" id="PS00107">
    <property type="entry name" value="PROTEIN_KINASE_ATP"/>
    <property type="match status" value="1"/>
</dbReference>
<proteinExistence type="inferred from homology"/>
<gene>
    <name evidence="9" type="ORF">GUITHDRAFT_61044</name>
</gene>
<dbReference type="STRING" id="905079.L1IV57"/>
<evidence type="ECO:0000259" key="8">
    <source>
        <dbReference type="PROSITE" id="PS50011"/>
    </source>
</evidence>
<dbReference type="OMA" id="NMDTGEV"/>
<evidence type="ECO:0000313" key="10">
    <source>
        <dbReference type="EnsemblProtists" id="EKX39715"/>
    </source>
</evidence>
<dbReference type="EMBL" id="JH993037">
    <property type="protein sequence ID" value="EKX39715.1"/>
    <property type="molecule type" value="Genomic_DNA"/>
</dbReference>
<dbReference type="Proteomes" id="UP000011087">
    <property type="component" value="Unassembled WGS sequence"/>
</dbReference>
<dbReference type="AlphaFoldDB" id="L1IV57"/>
<feature type="non-terminal residue" evidence="9">
    <location>
        <position position="1"/>
    </location>
</feature>
<dbReference type="RefSeq" id="XP_005826695.1">
    <property type="nucleotide sequence ID" value="XM_005826638.1"/>
</dbReference>
<dbReference type="InterPro" id="IPR011009">
    <property type="entry name" value="Kinase-like_dom_sf"/>
</dbReference>
<dbReference type="PANTHER" id="PTHR11584:SF369">
    <property type="entry name" value="MITOGEN-ACTIVATED PROTEIN KINASE KINASE KINASE 19-RELATED"/>
    <property type="match status" value="1"/>
</dbReference>
<evidence type="ECO:0000313" key="9">
    <source>
        <dbReference type="EMBL" id="EKX39715.1"/>
    </source>
</evidence>
<dbReference type="SMART" id="SM00220">
    <property type="entry name" value="S_TKc"/>
    <property type="match status" value="1"/>
</dbReference>
<dbReference type="PROSITE" id="PS50011">
    <property type="entry name" value="PROTEIN_KINASE_DOM"/>
    <property type="match status" value="1"/>
</dbReference>
<evidence type="ECO:0000256" key="6">
    <source>
        <dbReference type="PROSITE-ProRule" id="PRU10141"/>
    </source>
</evidence>
<dbReference type="PROSITE" id="PS00108">
    <property type="entry name" value="PROTEIN_KINASE_ST"/>
    <property type="match status" value="1"/>
</dbReference>
<dbReference type="PIRSF" id="PIRSF000654">
    <property type="entry name" value="Integrin-linked_kinase"/>
    <property type="match status" value="1"/>
</dbReference>
<evidence type="ECO:0000256" key="7">
    <source>
        <dbReference type="RuleBase" id="RU000304"/>
    </source>
</evidence>
<reference evidence="11" key="2">
    <citation type="submission" date="2012-11" db="EMBL/GenBank/DDBJ databases">
        <authorList>
            <person name="Kuo A."/>
            <person name="Curtis B.A."/>
            <person name="Tanifuji G."/>
            <person name="Burki F."/>
            <person name="Gruber A."/>
            <person name="Irimia M."/>
            <person name="Maruyama S."/>
            <person name="Arias M.C."/>
            <person name="Ball S.G."/>
            <person name="Gile G.H."/>
            <person name="Hirakawa Y."/>
            <person name="Hopkins J.F."/>
            <person name="Rensing S.A."/>
            <person name="Schmutz J."/>
            <person name="Symeonidi A."/>
            <person name="Elias M."/>
            <person name="Eveleigh R.J."/>
            <person name="Herman E.K."/>
            <person name="Klute M.J."/>
            <person name="Nakayama T."/>
            <person name="Obornik M."/>
            <person name="Reyes-Prieto A."/>
            <person name="Armbrust E.V."/>
            <person name="Aves S.J."/>
            <person name="Beiko R.G."/>
            <person name="Coutinho P."/>
            <person name="Dacks J.B."/>
            <person name="Durnford D.G."/>
            <person name="Fast N.M."/>
            <person name="Green B.R."/>
            <person name="Grisdale C."/>
            <person name="Hempe F."/>
            <person name="Henrissat B."/>
            <person name="Hoppner M.P."/>
            <person name="Ishida K.-I."/>
            <person name="Kim E."/>
            <person name="Koreny L."/>
            <person name="Kroth P.G."/>
            <person name="Liu Y."/>
            <person name="Malik S.-B."/>
            <person name="Maier U.G."/>
            <person name="McRose D."/>
            <person name="Mock T."/>
            <person name="Neilson J.A."/>
            <person name="Onodera N.T."/>
            <person name="Poole A.M."/>
            <person name="Pritham E.J."/>
            <person name="Richards T.A."/>
            <person name="Rocap G."/>
            <person name="Roy S.W."/>
            <person name="Sarai C."/>
            <person name="Schaack S."/>
            <person name="Shirato S."/>
            <person name="Slamovits C.H."/>
            <person name="Spencer D.F."/>
            <person name="Suzuki S."/>
            <person name="Worden A.Z."/>
            <person name="Zauner S."/>
            <person name="Barry K."/>
            <person name="Bell C."/>
            <person name="Bharti A.K."/>
            <person name="Crow J.A."/>
            <person name="Grimwood J."/>
            <person name="Kramer R."/>
            <person name="Lindquist E."/>
            <person name="Lucas S."/>
            <person name="Salamov A."/>
            <person name="McFadden G.I."/>
            <person name="Lane C.E."/>
            <person name="Keeling P.J."/>
            <person name="Gray M.W."/>
            <person name="Grigoriev I.V."/>
            <person name="Archibald J.M."/>
        </authorList>
    </citation>
    <scope>NUCLEOTIDE SEQUENCE</scope>
    <source>
        <strain evidence="11">CCMP2712</strain>
    </source>
</reference>
<dbReference type="HOGENOM" id="CLU_000288_63_23_1"/>
<dbReference type="GO" id="GO:0005524">
    <property type="term" value="F:ATP binding"/>
    <property type="evidence" value="ECO:0007669"/>
    <property type="project" value="UniProtKB-UniRule"/>
</dbReference>
<dbReference type="InterPro" id="IPR008271">
    <property type="entry name" value="Ser/Thr_kinase_AS"/>
</dbReference>
<dbReference type="InterPro" id="IPR000719">
    <property type="entry name" value="Prot_kinase_dom"/>
</dbReference>
<feature type="non-terminal residue" evidence="9">
    <location>
        <position position="274"/>
    </location>
</feature>
<evidence type="ECO:0000313" key="11">
    <source>
        <dbReference type="Proteomes" id="UP000011087"/>
    </source>
</evidence>